<proteinExistence type="inferred from homology"/>
<keyword evidence="13" id="KW-0460">Magnesium</keyword>
<evidence type="ECO:0000256" key="13">
    <source>
        <dbReference type="ARBA" id="ARBA00022842"/>
    </source>
</evidence>
<dbReference type="PANTHER" id="PTHR11136">
    <property type="entry name" value="FOLYLPOLYGLUTAMATE SYNTHASE-RELATED"/>
    <property type="match status" value="1"/>
</dbReference>
<organism evidence="21 22">
    <name type="scientific">Capillibacterium thermochitinicola</name>
    <dbReference type="NCBI Taxonomy" id="2699427"/>
    <lineage>
        <taxon>Bacteria</taxon>
        <taxon>Bacillati</taxon>
        <taxon>Bacillota</taxon>
        <taxon>Capillibacterium</taxon>
    </lineage>
</organism>
<evidence type="ECO:0000256" key="8">
    <source>
        <dbReference type="ARBA" id="ARBA00019357"/>
    </source>
</evidence>
<evidence type="ECO:0000256" key="10">
    <source>
        <dbReference type="ARBA" id="ARBA00022723"/>
    </source>
</evidence>
<keyword evidence="9 18" id="KW-0436">Ligase</keyword>
<comment type="pathway">
    <text evidence="3">Cofactor biosynthesis; tetrahydrofolylpolyglutamate biosynthesis.</text>
</comment>
<keyword evidence="11 18" id="KW-0547">Nucleotide-binding</keyword>
<comment type="catalytic activity">
    <reaction evidence="17">
        <text>7,8-dihydropteroate + L-glutamate + ATP = 7,8-dihydrofolate + ADP + phosphate + H(+)</text>
        <dbReference type="Rhea" id="RHEA:23584"/>
        <dbReference type="ChEBI" id="CHEBI:15378"/>
        <dbReference type="ChEBI" id="CHEBI:17839"/>
        <dbReference type="ChEBI" id="CHEBI:29985"/>
        <dbReference type="ChEBI" id="CHEBI:30616"/>
        <dbReference type="ChEBI" id="CHEBI:43474"/>
        <dbReference type="ChEBI" id="CHEBI:57451"/>
        <dbReference type="ChEBI" id="CHEBI:456216"/>
        <dbReference type="EC" id="6.3.2.12"/>
    </reaction>
</comment>
<dbReference type="FunFam" id="3.40.1190.10:FF:000004">
    <property type="entry name" value="Dihydrofolate synthase/folylpolyglutamate synthase"/>
    <property type="match status" value="1"/>
</dbReference>
<dbReference type="GO" id="GO:0005524">
    <property type="term" value="F:ATP binding"/>
    <property type="evidence" value="ECO:0007669"/>
    <property type="project" value="UniProtKB-KW"/>
</dbReference>
<evidence type="ECO:0000256" key="18">
    <source>
        <dbReference type="PIRNR" id="PIRNR001563"/>
    </source>
</evidence>
<sequence length="446" mass="47810">MLVLTYEQALAYIHSRNRFGIKLGLERMRALLAILGAPQRQYPVIHIAGTNGKGSTTALVASVLKTAGYRVGVFTSPHLSSYCERLAINGKPIPEERLAALVSAVQPVVETAALDPLVGHPTEFEFGTLLALKYFAEEQVDVAVVEVGMGGRLDATNVLTPLVAGITHIALDHQEYLGADLVSIAREKAGIIKPGIPVVFGEQAPEANAVLEETARSLSAPYYRVGKEIGCQLTRADLSGTHLKLQWQEEPPLAVRVNLLGAHQAVNAAVAFGLLQLVKAQGLPWSQEHLVAGFNTVTWPGRMEYFPGPPSVLLDGAHNPDGVINLAHGLTKIFPEHRIRLVMGILNNRPVETMGTLLASVLGDNLHRVYATTVPDGKTAPSTRLARCFQDLGVETVAIDDPLAALQAALAETEGDELLVVTGSLYLVGYLRPFIVDLFAETSGGK</sequence>
<dbReference type="GO" id="GO:0005737">
    <property type="term" value="C:cytoplasm"/>
    <property type="evidence" value="ECO:0007669"/>
    <property type="project" value="TreeGrafter"/>
</dbReference>
<evidence type="ECO:0000256" key="4">
    <source>
        <dbReference type="ARBA" id="ARBA00008276"/>
    </source>
</evidence>
<comment type="pathway">
    <text evidence="2">Cofactor biosynthesis; tetrahydrofolate biosynthesis; 7,8-dihydrofolate from 2-amino-4-hydroxy-6-hydroxymethyl-7,8-dihydropteridine diphosphate and 4-aminobenzoate: step 2/2.</text>
</comment>
<feature type="domain" description="Mur ligase central" evidence="20">
    <location>
        <begin position="47"/>
        <end position="274"/>
    </location>
</feature>
<dbReference type="InterPro" id="IPR004101">
    <property type="entry name" value="Mur_ligase_C"/>
</dbReference>
<dbReference type="InterPro" id="IPR036615">
    <property type="entry name" value="Mur_ligase_C_dom_sf"/>
</dbReference>
<dbReference type="AlphaFoldDB" id="A0A8J6I306"/>
<dbReference type="Pfam" id="PF08245">
    <property type="entry name" value="Mur_ligase_M"/>
    <property type="match status" value="1"/>
</dbReference>
<gene>
    <name evidence="21" type="ORF">G5B42_07195</name>
</gene>
<comment type="caution">
    <text evidence="21">The sequence shown here is derived from an EMBL/GenBank/DDBJ whole genome shotgun (WGS) entry which is preliminary data.</text>
</comment>
<evidence type="ECO:0000256" key="16">
    <source>
        <dbReference type="ARBA" id="ARBA00047493"/>
    </source>
</evidence>
<dbReference type="Gene3D" id="3.40.1190.10">
    <property type="entry name" value="Mur-like, catalytic domain"/>
    <property type="match status" value="1"/>
</dbReference>
<evidence type="ECO:0000256" key="12">
    <source>
        <dbReference type="ARBA" id="ARBA00022840"/>
    </source>
</evidence>
<keyword evidence="10" id="KW-0479">Metal-binding</keyword>
<feature type="domain" description="Mur ligase C-terminal" evidence="19">
    <location>
        <begin position="301"/>
        <end position="424"/>
    </location>
</feature>
<evidence type="ECO:0000256" key="7">
    <source>
        <dbReference type="ARBA" id="ARBA00013025"/>
    </source>
</evidence>
<dbReference type="NCBIfam" id="TIGR01499">
    <property type="entry name" value="folC"/>
    <property type="match status" value="1"/>
</dbReference>
<dbReference type="GO" id="GO:0046656">
    <property type="term" value="P:folic acid biosynthetic process"/>
    <property type="evidence" value="ECO:0007669"/>
    <property type="project" value="UniProtKB-KW"/>
</dbReference>
<evidence type="ECO:0000256" key="11">
    <source>
        <dbReference type="ARBA" id="ARBA00022741"/>
    </source>
</evidence>
<dbReference type="SUPFAM" id="SSF53244">
    <property type="entry name" value="MurD-like peptide ligases, peptide-binding domain"/>
    <property type="match status" value="1"/>
</dbReference>
<dbReference type="EMBL" id="JAAKDE010000013">
    <property type="protein sequence ID" value="MBA2133327.1"/>
    <property type="molecule type" value="Genomic_DNA"/>
</dbReference>
<evidence type="ECO:0000259" key="20">
    <source>
        <dbReference type="Pfam" id="PF08245"/>
    </source>
</evidence>
<evidence type="ECO:0000256" key="6">
    <source>
        <dbReference type="ARBA" id="ARBA00013023"/>
    </source>
</evidence>
<dbReference type="PIRSF" id="PIRSF001563">
    <property type="entry name" value="Folylpolyglu_synth"/>
    <property type="match status" value="1"/>
</dbReference>
<evidence type="ECO:0000313" key="21">
    <source>
        <dbReference type="EMBL" id="MBA2133327.1"/>
    </source>
</evidence>
<dbReference type="EC" id="6.3.2.12" evidence="6"/>
<dbReference type="PROSITE" id="PS01012">
    <property type="entry name" value="FOLYLPOLYGLU_SYNT_2"/>
    <property type="match status" value="1"/>
</dbReference>
<name>A0A8J6I306_9FIRM</name>
<dbReference type="PANTHER" id="PTHR11136:SF0">
    <property type="entry name" value="DIHYDROFOLATE SYNTHETASE-RELATED"/>
    <property type="match status" value="1"/>
</dbReference>
<keyword evidence="14" id="KW-0289">Folate biosynthesis</keyword>
<comment type="similarity">
    <text evidence="4 18">Belongs to the folylpolyglutamate synthase family.</text>
</comment>
<dbReference type="InterPro" id="IPR001645">
    <property type="entry name" value="Folylpolyglutamate_synth"/>
</dbReference>
<dbReference type="Proteomes" id="UP000657177">
    <property type="component" value="Unassembled WGS sequence"/>
</dbReference>
<evidence type="ECO:0000256" key="15">
    <source>
        <dbReference type="ARBA" id="ARBA00030592"/>
    </source>
</evidence>
<reference evidence="21" key="1">
    <citation type="submission" date="2020-06" db="EMBL/GenBank/DDBJ databases">
        <title>Novel chitinolytic bacterium.</title>
        <authorList>
            <person name="Ungkulpasvich U."/>
            <person name="Kosugi A."/>
            <person name="Uke A."/>
        </authorList>
    </citation>
    <scope>NUCLEOTIDE SEQUENCE</scope>
    <source>
        <strain evidence="21">UUS1-1</strain>
    </source>
</reference>
<comment type="subunit">
    <text evidence="5">Monomer.</text>
</comment>
<dbReference type="GO" id="GO:0004326">
    <property type="term" value="F:tetrahydrofolylpolyglutamate synthase activity"/>
    <property type="evidence" value="ECO:0007669"/>
    <property type="project" value="UniProtKB-EC"/>
</dbReference>
<dbReference type="Gene3D" id="3.90.190.20">
    <property type="entry name" value="Mur ligase, C-terminal domain"/>
    <property type="match status" value="1"/>
</dbReference>
<evidence type="ECO:0000256" key="2">
    <source>
        <dbReference type="ARBA" id="ARBA00004799"/>
    </source>
</evidence>
<evidence type="ECO:0000256" key="3">
    <source>
        <dbReference type="ARBA" id="ARBA00005150"/>
    </source>
</evidence>
<evidence type="ECO:0000259" key="19">
    <source>
        <dbReference type="Pfam" id="PF02875"/>
    </source>
</evidence>
<dbReference type="InterPro" id="IPR018109">
    <property type="entry name" value="Folylpolyglutamate_synth_CS"/>
</dbReference>
<protein>
    <recommendedName>
        <fullName evidence="8">Dihydrofolate synthase/folylpolyglutamate synthase</fullName>
        <ecNumber evidence="6">6.3.2.12</ecNumber>
        <ecNumber evidence="7">6.3.2.17</ecNumber>
    </recommendedName>
    <alternativeName>
        <fullName evidence="15">Tetrahydrofolylpolyglutamate synthase</fullName>
    </alternativeName>
</protein>
<dbReference type="InterPro" id="IPR036565">
    <property type="entry name" value="Mur-like_cat_sf"/>
</dbReference>
<keyword evidence="12 18" id="KW-0067">ATP-binding</keyword>
<evidence type="ECO:0000256" key="14">
    <source>
        <dbReference type="ARBA" id="ARBA00022909"/>
    </source>
</evidence>
<dbReference type="Pfam" id="PF02875">
    <property type="entry name" value="Mur_ligase_C"/>
    <property type="match status" value="1"/>
</dbReference>
<evidence type="ECO:0000256" key="17">
    <source>
        <dbReference type="ARBA" id="ARBA00049161"/>
    </source>
</evidence>
<dbReference type="GO" id="GO:0008841">
    <property type="term" value="F:dihydrofolate synthase activity"/>
    <property type="evidence" value="ECO:0007669"/>
    <property type="project" value="UniProtKB-EC"/>
</dbReference>
<dbReference type="EC" id="6.3.2.17" evidence="7"/>
<dbReference type="SUPFAM" id="SSF53623">
    <property type="entry name" value="MurD-like peptide ligases, catalytic domain"/>
    <property type="match status" value="1"/>
</dbReference>
<evidence type="ECO:0000256" key="9">
    <source>
        <dbReference type="ARBA" id="ARBA00022598"/>
    </source>
</evidence>
<dbReference type="PROSITE" id="PS01011">
    <property type="entry name" value="FOLYLPOLYGLU_SYNT_1"/>
    <property type="match status" value="1"/>
</dbReference>
<comment type="cofactor">
    <cofactor evidence="1">
        <name>Mg(2+)</name>
        <dbReference type="ChEBI" id="CHEBI:18420"/>
    </cofactor>
</comment>
<comment type="catalytic activity">
    <reaction evidence="16">
        <text>(6S)-5,6,7,8-tetrahydrofolyl-(gamma-L-Glu)(n) + L-glutamate + ATP = (6S)-5,6,7,8-tetrahydrofolyl-(gamma-L-Glu)(n+1) + ADP + phosphate + H(+)</text>
        <dbReference type="Rhea" id="RHEA:10580"/>
        <dbReference type="Rhea" id="RHEA-COMP:14738"/>
        <dbReference type="Rhea" id="RHEA-COMP:14740"/>
        <dbReference type="ChEBI" id="CHEBI:15378"/>
        <dbReference type="ChEBI" id="CHEBI:29985"/>
        <dbReference type="ChEBI" id="CHEBI:30616"/>
        <dbReference type="ChEBI" id="CHEBI:43474"/>
        <dbReference type="ChEBI" id="CHEBI:141005"/>
        <dbReference type="ChEBI" id="CHEBI:456216"/>
        <dbReference type="EC" id="6.3.2.17"/>
    </reaction>
</comment>
<evidence type="ECO:0000256" key="1">
    <source>
        <dbReference type="ARBA" id="ARBA00001946"/>
    </source>
</evidence>
<evidence type="ECO:0000256" key="5">
    <source>
        <dbReference type="ARBA" id="ARBA00011245"/>
    </source>
</evidence>
<keyword evidence="22" id="KW-1185">Reference proteome</keyword>
<dbReference type="RefSeq" id="WP_181339774.1">
    <property type="nucleotide sequence ID" value="NZ_JAAKDE010000013.1"/>
</dbReference>
<dbReference type="GO" id="GO:0046872">
    <property type="term" value="F:metal ion binding"/>
    <property type="evidence" value="ECO:0007669"/>
    <property type="project" value="UniProtKB-KW"/>
</dbReference>
<dbReference type="InterPro" id="IPR013221">
    <property type="entry name" value="Mur_ligase_cen"/>
</dbReference>
<accession>A0A8J6I306</accession>
<evidence type="ECO:0000313" key="22">
    <source>
        <dbReference type="Proteomes" id="UP000657177"/>
    </source>
</evidence>